<name>A0ABU9MJT7_9GAMM</name>
<keyword evidence="1" id="KW-1133">Transmembrane helix</keyword>
<dbReference type="Proteomes" id="UP001468095">
    <property type="component" value="Unassembled WGS sequence"/>
</dbReference>
<keyword evidence="1" id="KW-0812">Transmembrane</keyword>
<feature type="transmembrane region" description="Helical" evidence="1">
    <location>
        <begin position="42"/>
        <end position="60"/>
    </location>
</feature>
<evidence type="ECO:0008006" key="4">
    <source>
        <dbReference type="Google" id="ProtNLM"/>
    </source>
</evidence>
<comment type="caution">
    <text evidence="2">The sequence shown here is derived from an EMBL/GenBank/DDBJ whole genome shotgun (WGS) entry which is preliminary data.</text>
</comment>
<keyword evidence="3" id="KW-1185">Reference proteome</keyword>
<reference evidence="2 3" key="1">
    <citation type="submission" date="2024-04" db="EMBL/GenBank/DDBJ databases">
        <authorList>
            <person name="Suleimanova A.D."/>
            <person name="Pudova D.S."/>
            <person name="Shagimardanova E.I."/>
            <person name="Sharipova M.R."/>
        </authorList>
    </citation>
    <scope>NUCLEOTIDE SEQUENCE [LARGE SCALE GENOMIC DNA]</scope>
    <source>
        <strain evidence="2 3">3.1</strain>
    </source>
</reference>
<accession>A0ABU9MJT7</accession>
<gene>
    <name evidence="2" type="ORF">AABB92_08810</name>
</gene>
<evidence type="ECO:0000313" key="3">
    <source>
        <dbReference type="Proteomes" id="UP001468095"/>
    </source>
</evidence>
<organism evidence="2 3">
    <name type="scientific">Pantoea brenneri</name>
    <dbReference type="NCBI Taxonomy" id="472694"/>
    <lineage>
        <taxon>Bacteria</taxon>
        <taxon>Pseudomonadati</taxon>
        <taxon>Pseudomonadota</taxon>
        <taxon>Gammaproteobacteria</taxon>
        <taxon>Enterobacterales</taxon>
        <taxon>Erwiniaceae</taxon>
        <taxon>Pantoea</taxon>
    </lineage>
</organism>
<dbReference type="EMBL" id="JBCGBG010000001">
    <property type="protein sequence ID" value="MEL7695763.1"/>
    <property type="molecule type" value="Genomic_DNA"/>
</dbReference>
<keyword evidence="1" id="KW-0472">Membrane</keyword>
<protein>
    <recommendedName>
        <fullName evidence="4">SMODS and SLOG-associating 2TM effector domain-containing protein</fullName>
    </recommendedName>
</protein>
<sequence length="206" mass="24146">MKHNSKSTFIAILSTLMFIETIILVKIFFIDQEDFEWGSVSDWFSAVSSIITTIIAYLAYKAAPNWLKQKQNETGFNHVCSLMTEYDEIQLNLQKLYFDIASINYQKFRNEEINNQLIEYIYRIIALREKLGSCRRWKIGVPVKVYDAFALLQDFCSTSLTILHCSNLGDKDKFYKEQDKLTNTKNHIIRDAKSFQCDIEAIFLFK</sequence>
<evidence type="ECO:0000256" key="1">
    <source>
        <dbReference type="SAM" id="Phobius"/>
    </source>
</evidence>
<evidence type="ECO:0000313" key="2">
    <source>
        <dbReference type="EMBL" id="MEL7695763.1"/>
    </source>
</evidence>
<proteinExistence type="predicted"/>
<feature type="transmembrane region" description="Helical" evidence="1">
    <location>
        <begin position="9"/>
        <end position="30"/>
    </location>
</feature>
<dbReference type="RefSeq" id="WP_031376852.1">
    <property type="nucleotide sequence ID" value="NZ_JBCGBG010000001.1"/>
</dbReference>